<evidence type="ECO:0000259" key="1">
    <source>
        <dbReference type="Pfam" id="PF20150"/>
    </source>
</evidence>
<feature type="domain" description="2EXR" evidence="1">
    <location>
        <begin position="2"/>
        <end position="65"/>
    </location>
</feature>
<dbReference type="HOGENOM" id="CLU_953179_0_0_1"/>
<gene>
    <name evidence="2" type="ORF">A1O5_03078</name>
</gene>
<evidence type="ECO:0000313" key="2">
    <source>
        <dbReference type="EMBL" id="EXJ73318.1"/>
    </source>
</evidence>
<protein>
    <recommendedName>
        <fullName evidence="1">2EXR domain-containing protein</fullName>
    </recommendedName>
</protein>
<proteinExistence type="predicted"/>
<dbReference type="Pfam" id="PF20150">
    <property type="entry name" value="2EXR"/>
    <property type="match status" value="1"/>
</dbReference>
<dbReference type="PANTHER" id="PTHR42085:SF4">
    <property type="entry name" value="F-BOX DOMAIN-CONTAINING PROTEIN"/>
    <property type="match status" value="1"/>
</dbReference>
<sequence>MTSFLNLPPELRQNIYDFSLPVQQLKVQDFYDPGWPDAEKPAGIPSLFFVNKAVSEEAAAAFYSRAVLNVAPLRPASYLFDSLTGNGPKLNLAFGLDVKFSSCPRRHLQRITTARIYSGQHDAISAEAYEALLRWLVDNTAVQMIHLSRRLMTRLRRARADSNATFDLRAAATSETRLPGIQIYVLEKGGENDALLDPRWDARSSDDNQRRAVMHNISGWLDSLLAGDPAAEQKGRAEDEPRLYQVCFVFPHSQPSTG</sequence>
<dbReference type="PANTHER" id="PTHR42085">
    <property type="entry name" value="F-BOX DOMAIN-CONTAINING PROTEIN"/>
    <property type="match status" value="1"/>
</dbReference>
<reference evidence="2 3" key="1">
    <citation type="submission" date="2013-03" db="EMBL/GenBank/DDBJ databases">
        <title>The Genome Sequence of Cladophialophora psammophila CBS 110553.</title>
        <authorList>
            <consortium name="The Broad Institute Genomics Platform"/>
            <person name="Cuomo C."/>
            <person name="de Hoog S."/>
            <person name="Gorbushina A."/>
            <person name="Walker B."/>
            <person name="Young S.K."/>
            <person name="Zeng Q."/>
            <person name="Gargeya S."/>
            <person name="Fitzgerald M."/>
            <person name="Haas B."/>
            <person name="Abouelleil A."/>
            <person name="Allen A.W."/>
            <person name="Alvarado L."/>
            <person name="Arachchi H.M."/>
            <person name="Berlin A.M."/>
            <person name="Chapman S.B."/>
            <person name="Gainer-Dewar J."/>
            <person name="Goldberg J."/>
            <person name="Griggs A."/>
            <person name="Gujja S."/>
            <person name="Hansen M."/>
            <person name="Howarth C."/>
            <person name="Imamovic A."/>
            <person name="Ireland A."/>
            <person name="Larimer J."/>
            <person name="McCowan C."/>
            <person name="Murphy C."/>
            <person name="Pearson M."/>
            <person name="Poon T.W."/>
            <person name="Priest M."/>
            <person name="Roberts A."/>
            <person name="Saif S."/>
            <person name="Shea T."/>
            <person name="Sisk P."/>
            <person name="Sykes S."/>
            <person name="Wortman J."/>
            <person name="Nusbaum C."/>
            <person name="Birren B."/>
        </authorList>
    </citation>
    <scope>NUCLEOTIDE SEQUENCE [LARGE SCALE GENOMIC DNA]</scope>
    <source>
        <strain evidence="2 3">CBS 110553</strain>
    </source>
</reference>
<name>W9WZE3_9EURO</name>
<dbReference type="GeneID" id="19187808"/>
<dbReference type="EMBL" id="AMGX01000004">
    <property type="protein sequence ID" value="EXJ73318.1"/>
    <property type="molecule type" value="Genomic_DNA"/>
</dbReference>
<evidence type="ECO:0000313" key="3">
    <source>
        <dbReference type="Proteomes" id="UP000019471"/>
    </source>
</evidence>
<dbReference type="InterPro" id="IPR045518">
    <property type="entry name" value="2EXR"/>
</dbReference>
<dbReference type="OrthoDB" id="62952at2759"/>
<comment type="caution">
    <text evidence="2">The sequence shown here is derived from an EMBL/GenBank/DDBJ whole genome shotgun (WGS) entry which is preliminary data.</text>
</comment>
<accession>W9WZE3</accession>
<dbReference type="InterPro" id="IPR038883">
    <property type="entry name" value="AN11006-like"/>
</dbReference>
<dbReference type="AlphaFoldDB" id="W9WZE3"/>
<keyword evidence="3" id="KW-1185">Reference proteome</keyword>
<organism evidence="2 3">
    <name type="scientific">Cladophialophora psammophila CBS 110553</name>
    <dbReference type="NCBI Taxonomy" id="1182543"/>
    <lineage>
        <taxon>Eukaryota</taxon>
        <taxon>Fungi</taxon>
        <taxon>Dikarya</taxon>
        <taxon>Ascomycota</taxon>
        <taxon>Pezizomycotina</taxon>
        <taxon>Eurotiomycetes</taxon>
        <taxon>Chaetothyriomycetidae</taxon>
        <taxon>Chaetothyriales</taxon>
        <taxon>Herpotrichiellaceae</taxon>
        <taxon>Cladophialophora</taxon>
    </lineage>
</organism>
<dbReference type="Proteomes" id="UP000019471">
    <property type="component" value="Unassembled WGS sequence"/>
</dbReference>
<dbReference type="RefSeq" id="XP_007741881.1">
    <property type="nucleotide sequence ID" value="XM_007743691.1"/>
</dbReference>